<proteinExistence type="predicted"/>
<gene>
    <name evidence="1" type="primary">ORF214979</name>
</gene>
<dbReference type="AlphaFoldDB" id="A0A0B7BYC2"/>
<name>A0A0B7BYC2_9EUPU</name>
<accession>A0A0B7BYC2</accession>
<sequence length="78" mass="8902">NLGPDNHSDGYTSEVGDILLNLPLILFSYPSSGCLWECVELLCLYLTPKVLDLYTLTPKELSLFLSWRVWDIFPKIPD</sequence>
<reference evidence="1" key="1">
    <citation type="submission" date="2014-12" db="EMBL/GenBank/DDBJ databases">
        <title>Insight into the proteome of Arion vulgaris.</title>
        <authorList>
            <person name="Aradska J."/>
            <person name="Bulat T."/>
            <person name="Smidak R."/>
            <person name="Sarate P."/>
            <person name="Gangsoo J."/>
            <person name="Sialana F."/>
            <person name="Bilban M."/>
            <person name="Lubec G."/>
        </authorList>
    </citation>
    <scope>NUCLEOTIDE SEQUENCE</scope>
    <source>
        <tissue evidence="1">Skin</tissue>
    </source>
</reference>
<feature type="non-terminal residue" evidence="1">
    <location>
        <position position="1"/>
    </location>
</feature>
<evidence type="ECO:0000313" key="1">
    <source>
        <dbReference type="EMBL" id="CEK97185.1"/>
    </source>
</evidence>
<feature type="non-terminal residue" evidence="1">
    <location>
        <position position="78"/>
    </location>
</feature>
<protein>
    <submittedName>
        <fullName evidence="1">Uncharacterized protein</fullName>
    </submittedName>
</protein>
<dbReference type="EMBL" id="HACG01050320">
    <property type="protein sequence ID" value="CEK97185.1"/>
    <property type="molecule type" value="Transcribed_RNA"/>
</dbReference>
<organism evidence="1">
    <name type="scientific">Arion vulgaris</name>
    <dbReference type="NCBI Taxonomy" id="1028688"/>
    <lineage>
        <taxon>Eukaryota</taxon>
        <taxon>Metazoa</taxon>
        <taxon>Spiralia</taxon>
        <taxon>Lophotrochozoa</taxon>
        <taxon>Mollusca</taxon>
        <taxon>Gastropoda</taxon>
        <taxon>Heterobranchia</taxon>
        <taxon>Euthyneura</taxon>
        <taxon>Panpulmonata</taxon>
        <taxon>Eupulmonata</taxon>
        <taxon>Stylommatophora</taxon>
        <taxon>Helicina</taxon>
        <taxon>Arionoidea</taxon>
        <taxon>Arionidae</taxon>
        <taxon>Arion</taxon>
    </lineage>
</organism>